<feature type="transmembrane region" description="Helical" evidence="6">
    <location>
        <begin position="183"/>
        <end position="204"/>
    </location>
</feature>
<feature type="transmembrane region" description="Helical" evidence="6">
    <location>
        <begin position="98"/>
        <end position="116"/>
    </location>
</feature>
<protein>
    <submittedName>
        <fullName evidence="8">Major facilitator superfamily domain-containing protein</fullName>
    </submittedName>
</protein>
<dbReference type="InterPro" id="IPR036259">
    <property type="entry name" value="MFS_trans_sf"/>
</dbReference>
<reference evidence="8" key="2">
    <citation type="submission" date="2023-06" db="EMBL/GenBank/DDBJ databases">
        <authorList>
            <consortium name="Lawrence Berkeley National Laboratory"/>
            <person name="Haridas S."/>
            <person name="Hensen N."/>
            <person name="Bonometti L."/>
            <person name="Westerberg I."/>
            <person name="Brannstrom I.O."/>
            <person name="Guillou S."/>
            <person name="Cros-Aarteil S."/>
            <person name="Calhoun S."/>
            <person name="Kuo A."/>
            <person name="Mondo S."/>
            <person name="Pangilinan J."/>
            <person name="Riley R."/>
            <person name="Labutti K."/>
            <person name="Andreopoulos B."/>
            <person name="Lipzen A."/>
            <person name="Chen C."/>
            <person name="Yanf M."/>
            <person name="Daum C."/>
            <person name="Ng V."/>
            <person name="Clum A."/>
            <person name="Steindorff A."/>
            <person name="Ohm R."/>
            <person name="Martin F."/>
            <person name="Silar P."/>
            <person name="Natvig D."/>
            <person name="Lalanne C."/>
            <person name="Gautier V."/>
            <person name="Ament-Velasquez S.L."/>
            <person name="Kruys A."/>
            <person name="Hutchinson M.I."/>
            <person name="Powell A.J."/>
            <person name="Barry K."/>
            <person name="Miller A.N."/>
            <person name="Grigoriev I.V."/>
            <person name="Debuchy R."/>
            <person name="Gladieux P."/>
            <person name="Thoren M.H."/>
            <person name="Johannesson H."/>
        </authorList>
    </citation>
    <scope>NUCLEOTIDE SEQUENCE</scope>
    <source>
        <strain evidence="8">CBS 168.71</strain>
    </source>
</reference>
<dbReference type="Gene3D" id="1.20.1250.20">
    <property type="entry name" value="MFS general substrate transporter like domains"/>
    <property type="match status" value="2"/>
</dbReference>
<dbReference type="AlphaFoldDB" id="A0AAE0H8Q3"/>
<feature type="transmembrane region" description="Helical" evidence="6">
    <location>
        <begin position="216"/>
        <end position="238"/>
    </location>
</feature>
<dbReference type="GeneID" id="87838858"/>
<feature type="transmembrane region" description="Helical" evidence="6">
    <location>
        <begin position="449"/>
        <end position="470"/>
    </location>
</feature>
<feature type="transmembrane region" description="Helical" evidence="6">
    <location>
        <begin position="295"/>
        <end position="319"/>
    </location>
</feature>
<evidence type="ECO:0000313" key="8">
    <source>
        <dbReference type="EMBL" id="KAK3292029.1"/>
    </source>
</evidence>
<dbReference type="SUPFAM" id="SSF103473">
    <property type="entry name" value="MFS general substrate transporter"/>
    <property type="match status" value="1"/>
</dbReference>
<gene>
    <name evidence="8" type="ORF">B0H64DRAFT_366563</name>
</gene>
<dbReference type="RefSeq" id="XP_062655543.1">
    <property type="nucleotide sequence ID" value="XM_062801910.1"/>
</dbReference>
<keyword evidence="4 6" id="KW-1133">Transmembrane helix</keyword>
<evidence type="ECO:0000256" key="3">
    <source>
        <dbReference type="ARBA" id="ARBA00022692"/>
    </source>
</evidence>
<evidence type="ECO:0000256" key="4">
    <source>
        <dbReference type="ARBA" id="ARBA00022989"/>
    </source>
</evidence>
<organism evidence="8 9">
    <name type="scientific">Chaetomium fimeti</name>
    <dbReference type="NCBI Taxonomy" id="1854472"/>
    <lineage>
        <taxon>Eukaryota</taxon>
        <taxon>Fungi</taxon>
        <taxon>Dikarya</taxon>
        <taxon>Ascomycota</taxon>
        <taxon>Pezizomycotina</taxon>
        <taxon>Sordariomycetes</taxon>
        <taxon>Sordariomycetidae</taxon>
        <taxon>Sordariales</taxon>
        <taxon>Chaetomiaceae</taxon>
        <taxon>Chaetomium</taxon>
    </lineage>
</organism>
<dbReference type="PANTHER" id="PTHR43791">
    <property type="entry name" value="PERMEASE-RELATED"/>
    <property type="match status" value="1"/>
</dbReference>
<keyword evidence="5 6" id="KW-0472">Membrane</keyword>
<feature type="transmembrane region" description="Helical" evidence="6">
    <location>
        <begin position="55"/>
        <end position="78"/>
    </location>
</feature>
<feature type="transmembrane region" description="Helical" evidence="6">
    <location>
        <begin position="148"/>
        <end position="171"/>
    </location>
</feature>
<dbReference type="PANTHER" id="PTHR43791:SF21">
    <property type="entry name" value="MAJOR FACILITATOR SUPERFAMILY (MFS) PROFILE DOMAIN-CONTAINING PROTEIN"/>
    <property type="match status" value="1"/>
</dbReference>
<evidence type="ECO:0000256" key="1">
    <source>
        <dbReference type="ARBA" id="ARBA00004141"/>
    </source>
</evidence>
<dbReference type="EMBL" id="JAUEPN010000008">
    <property type="protein sequence ID" value="KAK3292029.1"/>
    <property type="molecule type" value="Genomic_DNA"/>
</dbReference>
<dbReference type="Pfam" id="PF07690">
    <property type="entry name" value="MFS_1"/>
    <property type="match status" value="1"/>
</dbReference>
<evidence type="ECO:0000256" key="5">
    <source>
        <dbReference type="ARBA" id="ARBA00023136"/>
    </source>
</evidence>
<feature type="transmembrane region" description="Helical" evidence="6">
    <location>
        <begin position="361"/>
        <end position="379"/>
    </location>
</feature>
<accession>A0AAE0H8Q3</accession>
<dbReference type="InterPro" id="IPR011701">
    <property type="entry name" value="MFS"/>
</dbReference>
<dbReference type="PROSITE" id="PS50850">
    <property type="entry name" value="MFS"/>
    <property type="match status" value="1"/>
</dbReference>
<feature type="transmembrane region" description="Helical" evidence="6">
    <location>
        <begin position="418"/>
        <end position="437"/>
    </location>
</feature>
<dbReference type="GO" id="GO:0016020">
    <property type="term" value="C:membrane"/>
    <property type="evidence" value="ECO:0007669"/>
    <property type="project" value="UniProtKB-SubCell"/>
</dbReference>
<feature type="domain" description="Major facilitator superfamily (MFS) profile" evidence="7">
    <location>
        <begin position="57"/>
        <end position="474"/>
    </location>
</feature>
<dbReference type="Proteomes" id="UP001278766">
    <property type="component" value="Unassembled WGS sequence"/>
</dbReference>
<keyword evidence="2" id="KW-0813">Transport</keyword>
<proteinExistence type="predicted"/>
<comment type="caution">
    <text evidence="8">The sequence shown here is derived from an EMBL/GenBank/DDBJ whole genome shotgun (WGS) entry which is preliminary data.</text>
</comment>
<feature type="transmembrane region" description="Helical" evidence="6">
    <location>
        <begin position="385"/>
        <end position="406"/>
    </location>
</feature>
<evidence type="ECO:0000256" key="2">
    <source>
        <dbReference type="ARBA" id="ARBA00022448"/>
    </source>
</evidence>
<evidence type="ECO:0000313" key="9">
    <source>
        <dbReference type="Proteomes" id="UP001278766"/>
    </source>
</evidence>
<feature type="transmembrane region" description="Helical" evidence="6">
    <location>
        <begin position="123"/>
        <end position="142"/>
    </location>
</feature>
<keyword evidence="3 6" id="KW-0812">Transmembrane</keyword>
<evidence type="ECO:0000256" key="6">
    <source>
        <dbReference type="SAM" id="Phobius"/>
    </source>
</evidence>
<name>A0AAE0H8Q3_9PEZI</name>
<dbReference type="GO" id="GO:0022857">
    <property type="term" value="F:transmembrane transporter activity"/>
    <property type="evidence" value="ECO:0007669"/>
    <property type="project" value="InterPro"/>
</dbReference>
<evidence type="ECO:0000259" key="7">
    <source>
        <dbReference type="PROSITE" id="PS50850"/>
    </source>
</evidence>
<sequence>MTTQDNIASSETGNATEVEIEDAKAVLPEAVVTHYAPANQEERELDKKVNRKLDVTVLLILAISFILCGIDKTNVGFVATSSFIQDANLHPDDIPNSLSLFSATYVPLQPLAALLARRLGPHLYLPGQLIAWGALCMAHAGIRSPATLVALRLLLGAAEAGFTQTAFYYMSLMYPKFSLGFRMGLFTGMYAVAGAFAGLIAYGLLKVEGGGVLRGWQVVFLVEGGVTVLVGVLAFAVLPREVGTAWFLRGREREHAAGRMERDLAGMQEVVEFGERENGVAMRDLLDVVRDWRKMLIIVFNITAVLPVTAFTTFLPLIIQGMDYEGVTATLMSVPPFVVGVVGLLILVYSSDHFHERSLHTVFGMLLGLIGCAVMVASSDPKLRYGFAHVCLTGVFASGPLVAVWLAGNTPWKAARSFVLGLNGYSNLAGVIAGQLFKSAYAPTYAYPLTVTMILSAVGMLGFLFVRGAYMWENRKRKKTTANWTEDDFINEQSSTERRGDQRYTWIYGY</sequence>
<keyword evidence="9" id="KW-1185">Reference proteome</keyword>
<comment type="subcellular location">
    <subcellularLocation>
        <location evidence="1">Membrane</location>
        <topology evidence="1">Multi-pass membrane protein</topology>
    </subcellularLocation>
</comment>
<feature type="transmembrane region" description="Helical" evidence="6">
    <location>
        <begin position="331"/>
        <end position="349"/>
    </location>
</feature>
<dbReference type="InterPro" id="IPR020846">
    <property type="entry name" value="MFS_dom"/>
</dbReference>
<reference evidence="8" key="1">
    <citation type="journal article" date="2023" name="Mol. Phylogenet. Evol.">
        <title>Genome-scale phylogeny and comparative genomics of the fungal order Sordariales.</title>
        <authorList>
            <person name="Hensen N."/>
            <person name="Bonometti L."/>
            <person name="Westerberg I."/>
            <person name="Brannstrom I.O."/>
            <person name="Guillou S."/>
            <person name="Cros-Aarteil S."/>
            <person name="Calhoun S."/>
            <person name="Haridas S."/>
            <person name="Kuo A."/>
            <person name="Mondo S."/>
            <person name="Pangilinan J."/>
            <person name="Riley R."/>
            <person name="LaButti K."/>
            <person name="Andreopoulos B."/>
            <person name="Lipzen A."/>
            <person name="Chen C."/>
            <person name="Yan M."/>
            <person name="Daum C."/>
            <person name="Ng V."/>
            <person name="Clum A."/>
            <person name="Steindorff A."/>
            <person name="Ohm R.A."/>
            <person name="Martin F."/>
            <person name="Silar P."/>
            <person name="Natvig D.O."/>
            <person name="Lalanne C."/>
            <person name="Gautier V."/>
            <person name="Ament-Velasquez S.L."/>
            <person name="Kruys A."/>
            <person name="Hutchinson M.I."/>
            <person name="Powell A.J."/>
            <person name="Barry K."/>
            <person name="Miller A.N."/>
            <person name="Grigoriev I.V."/>
            <person name="Debuchy R."/>
            <person name="Gladieux P."/>
            <person name="Hiltunen Thoren M."/>
            <person name="Johannesson H."/>
        </authorList>
    </citation>
    <scope>NUCLEOTIDE SEQUENCE</scope>
    <source>
        <strain evidence="8">CBS 168.71</strain>
    </source>
</reference>